<comment type="caution">
    <text evidence="3">The sequence shown here is derived from an EMBL/GenBank/DDBJ whole genome shotgun (WGS) entry which is preliminary data.</text>
</comment>
<dbReference type="InterPro" id="IPR001387">
    <property type="entry name" value="Cro/C1-type_HTH"/>
</dbReference>
<organism evidence="3 4">
    <name type="scientific">Modestobacter marinus</name>
    <dbReference type="NCBI Taxonomy" id="477641"/>
    <lineage>
        <taxon>Bacteria</taxon>
        <taxon>Bacillati</taxon>
        <taxon>Actinomycetota</taxon>
        <taxon>Actinomycetes</taxon>
        <taxon>Geodermatophilales</taxon>
        <taxon>Geodermatophilaceae</taxon>
        <taxon>Modestobacter</taxon>
    </lineage>
</organism>
<dbReference type="GO" id="GO:0003677">
    <property type="term" value="F:DNA binding"/>
    <property type="evidence" value="ECO:0007669"/>
    <property type="project" value="InterPro"/>
</dbReference>
<dbReference type="SUPFAM" id="SSF47413">
    <property type="entry name" value="lambda repressor-like DNA-binding domains"/>
    <property type="match status" value="1"/>
</dbReference>
<evidence type="ECO:0000313" key="3">
    <source>
        <dbReference type="EMBL" id="NIH66241.1"/>
    </source>
</evidence>
<dbReference type="CDD" id="cd00093">
    <property type="entry name" value="HTH_XRE"/>
    <property type="match status" value="1"/>
</dbReference>
<feature type="domain" description="HTH cro/C1-type" evidence="2">
    <location>
        <begin position="5"/>
        <end position="59"/>
    </location>
</feature>
<dbReference type="PROSITE" id="PS50943">
    <property type="entry name" value="HTH_CROC1"/>
    <property type="match status" value="1"/>
</dbReference>
<dbReference type="Proteomes" id="UP000552836">
    <property type="component" value="Unassembled WGS sequence"/>
</dbReference>
<dbReference type="Gene3D" id="1.10.260.40">
    <property type="entry name" value="lambda repressor-like DNA-binding domains"/>
    <property type="match status" value="1"/>
</dbReference>
<gene>
    <name evidence="3" type="ORF">FB380_000687</name>
</gene>
<feature type="compositionally biased region" description="Basic and acidic residues" evidence="1">
    <location>
        <begin position="110"/>
        <end position="143"/>
    </location>
</feature>
<dbReference type="InterPro" id="IPR010982">
    <property type="entry name" value="Lambda_DNA-bd_dom_sf"/>
</dbReference>
<dbReference type="EMBL" id="JAAMPA010000001">
    <property type="protein sequence ID" value="NIH66241.1"/>
    <property type="molecule type" value="Genomic_DNA"/>
</dbReference>
<sequence>MAGLLRRVRRLADMSQRELAAAAGVSRDRLGRAETGRGDLGVGELSRIVSLARLRLVLLDAQGAEVTPMSPATVRDRGGRHFPAHLDTRHGDEGWWYGPHRYTRGQPDFTFDRDRRTRDSWRRQQGTADDHHQQRPGDSVAERAAARRWAALRREQERREAVWRVRLAAGDLGDPDWGTGCTCPPGCEYAEGSNEHLGHAPACACGCDVA</sequence>
<evidence type="ECO:0000313" key="4">
    <source>
        <dbReference type="Proteomes" id="UP000552836"/>
    </source>
</evidence>
<protein>
    <submittedName>
        <fullName evidence="3">Transcriptional regulator with XRE-family HTH domain</fullName>
    </submittedName>
</protein>
<proteinExistence type="predicted"/>
<evidence type="ECO:0000259" key="2">
    <source>
        <dbReference type="PROSITE" id="PS50943"/>
    </source>
</evidence>
<reference evidence="3 4" key="1">
    <citation type="submission" date="2020-02" db="EMBL/GenBank/DDBJ databases">
        <title>Sequencing the genomes of 1000 actinobacteria strains.</title>
        <authorList>
            <person name="Klenk H.-P."/>
        </authorList>
    </citation>
    <scope>NUCLEOTIDE SEQUENCE [LARGE SCALE GENOMIC DNA]</scope>
    <source>
        <strain evidence="3 4">DSM 45201</strain>
    </source>
</reference>
<feature type="region of interest" description="Disordered" evidence="1">
    <location>
        <begin position="107"/>
        <end position="143"/>
    </location>
</feature>
<dbReference type="SMART" id="SM00530">
    <property type="entry name" value="HTH_XRE"/>
    <property type="match status" value="1"/>
</dbReference>
<dbReference type="AlphaFoldDB" id="A0A846LG80"/>
<name>A0A846LG80_9ACTN</name>
<evidence type="ECO:0000256" key="1">
    <source>
        <dbReference type="SAM" id="MobiDB-lite"/>
    </source>
</evidence>
<dbReference type="Pfam" id="PF01381">
    <property type="entry name" value="HTH_3"/>
    <property type="match status" value="1"/>
</dbReference>
<dbReference type="RefSeq" id="WP_166753857.1">
    <property type="nucleotide sequence ID" value="NZ_BAABJU010000010.1"/>
</dbReference>
<accession>A0A846LG80</accession>